<reference evidence="4" key="2">
    <citation type="submission" date="2020-09" db="EMBL/GenBank/DDBJ databases">
        <authorList>
            <person name="Sun Q."/>
            <person name="Zhou Y."/>
        </authorList>
    </citation>
    <scope>NUCLEOTIDE SEQUENCE</scope>
    <source>
        <strain evidence="4">CGMCC 4.7278</strain>
    </source>
</reference>
<dbReference type="Proteomes" id="UP000612956">
    <property type="component" value="Unassembled WGS sequence"/>
</dbReference>
<name>A0A917QAE5_9NOCA</name>
<dbReference type="EMBL" id="BMMW01000001">
    <property type="protein sequence ID" value="GGK39469.1"/>
    <property type="molecule type" value="Genomic_DNA"/>
</dbReference>
<feature type="region of interest" description="Disordered" evidence="1">
    <location>
        <begin position="326"/>
        <end position="458"/>
    </location>
</feature>
<feature type="region of interest" description="Disordered" evidence="1">
    <location>
        <begin position="265"/>
        <end position="308"/>
    </location>
</feature>
<feature type="compositionally biased region" description="Low complexity" evidence="1">
    <location>
        <begin position="629"/>
        <end position="650"/>
    </location>
</feature>
<protein>
    <recommendedName>
        <fullName evidence="3">NERD domain-containing protein</fullName>
    </recommendedName>
</protein>
<organism evidence="4 5">
    <name type="scientific">Nocardia camponoti</name>
    <dbReference type="NCBI Taxonomy" id="1616106"/>
    <lineage>
        <taxon>Bacteria</taxon>
        <taxon>Bacillati</taxon>
        <taxon>Actinomycetota</taxon>
        <taxon>Actinomycetes</taxon>
        <taxon>Mycobacteriales</taxon>
        <taxon>Nocardiaceae</taxon>
        <taxon>Nocardia</taxon>
    </lineage>
</organism>
<evidence type="ECO:0000259" key="3">
    <source>
        <dbReference type="Pfam" id="PF08378"/>
    </source>
</evidence>
<proteinExistence type="predicted"/>
<feature type="compositionally biased region" description="Basic and acidic residues" evidence="1">
    <location>
        <begin position="693"/>
        <end position="702"/>
    </location>
</feature>
<dbReference type="Pfam" id="PF08378">
    <property type="entry name" value="NERD"/>
    <property type="match status" value="1"/>
</dbReference>
<feature type="transmembrane region" description="Helical" evidence="2">
    <location>
        <begin position="766"/>
        <end position="786"/>
    </location>
</feature>
<feature type="region of interest" description="Disordered" evidence="1">
    <location>
        <begin position="542"/>
        <end position="757"/>
    </location>
</feature>
<keyword evidence="5" id="KW-1185">Reference proteome</keyword>
<feature type="region of interest" description="Disordered" evidence="1">
    <location>
        <begin position="479"/>
        <end position="523"/>
    </location>
</feature>
<accession>A0A917QAE5</accession>
<dbReference type="AlphaFoldDB" id="A0A917QAE5"/>
<feature type="transmembrane region" description="Helical" evidence="2">
    <location>
        <begin position="460"/>
        <end position="479"/>
    </location>
</feature>
<evidence type="ECO:0000256" key="1">
    <source>
        <dbReference type="SAM" id="MobiDB-lite"/>
    </source>
</evidence>
<evidence type="ECO:0000313" key="4">
    <source>
        <dbReference type="EMBL" id="GGK39469.1"/>
    </source>
</evidence>
<sequence>MIVVVADETALEGAEEIVGTTIGDWDTSVGGVAILRCHVPESRGGWVEVDAMVCTPQGVTVVEVKGFTARQDGTLATPPNGPWTVDGAHAALYHAVRVPNPFVQVRRQVFAVKNLLQQAGIFGWVNAVVALVPQPGAHITLEEARIADGYRAVLVSESATALRDYFQAETGRTVRLSVRDVRRVFEALNLGHLLPSRVALADQGFPARLEPSTSSRPMGPGVADLPSADLTSTEEVAMDSEETPPAAPAFLAAIDRLSKRPKGVAGFGAPEVSNVDGESPARGEADTASAVDSSSTSAGDEASTAPTAKTGSAQLAFALGAASAPQEKASARGESAANSAGASAKPAEGPGQAAADDSGADASVTSSEDVESSGSVGENSPMPAEFGDHGGDAASDEDDLDDVRAPDETGTDSLAGDSHDSTSSTKLVSLHKSDSAPLANEGAELTSGTDKVDNDRGNTGVAVAGAAAAVGIAGAVAVAKRKGAGEAGRGATSDARNSDDPTAASDSADVAEDNDVADSGKARTAAAAAIIGAAGAVAAARAASSRGVAASVTASPSDTARPSDQAGDPADLRSPVTSSAPTDDERVAIPSDTTRPSDLAGDRADRLQPGDTPAPADNQRTAANPSDMPPASDQAGGQAAADDQRAASPSGTTYPSDPANDRANHRPIATSAPSGDERIKDRDGHSPDQFSPADDRDAHSRDSANSVGDDGHWADWVDPHASPRAARGVRQWRAQRDRRPVQPSLIDRLRDRRATSQRRGMRIGPALGLVLFIAIFGVGFFTIAAVHASRLQLADYDAMCREGKTFNSAAQYRPGGPSPVYLSGALGHSIGDTNSRVWHPTDPADVQLIACLDQRALGQLVETCQFPGKPVGRTVNLFRAEYEIIVYEARTHREVARANLIGDRYAEDPTDTRADRCAAAANAPDELGRRVGLPSAAQVTGFLAPLVGASR</sequence>
<keyword evidence="2" id="KW-0812">Transmembrane</keyword>
<gene>
    <name evidence="4" type="ORF">GCM10011591_08910</name>
</gene>
<feature type="compositionally biased region" description="Basic and acidic residues" evidence="1">
    <location>
        <begin position="675"/>
        <end position="686"/>
    </location>
</feature>
<evidence type="ECO:0000313" key="5">
    <source>
        <dbReference type="Proteomes" id="UP000612956"/>
    </source>
</evidence>
<feature type="compositionally biased region" description="Low complexity" evidence="1">
    <location>
        <begin position="542"/>
        <end position="554"/>
    </location>
</feature>
<feature type="domain" description="NERD" evidence="3">
    <location>
        <begin position="38"/>
        <end position="131"/>
    </location>
</feature>
<keyword evidence="2" id="KW-1133">Transmembrane helix</keyword>
<evidence type="ECO:0000256" key="2">
    <source>
        <dbReference type="SAM" id="Phobius"/>
    </source>
</evidence>
<comment type="caution">
    <text evidence="4">The sequence shown here is derived from an EMBL/GenBank/DDBJ whole genome shotgun (WGS) entry which is preliminary data.</text>
</comment>
<reference evidence="4" key="1">
    <citation type="journal article" date="2014" name="Int. J. Syst. Evol. Microbiol.">
        <title>Complete genome sequence of Corynebacterium casei LMG S-19264T (=DSM 44701T), isolated from a smear-ripened cheese.</title>
        <authorList>
            <consortium name="US DOE Joint Genome Institute (JGI-PGF)"/>
            <person name="Walter F."/>
            <person name="Albersmeier A."/>
            <person name="Kalinowski J."/>
            <person name="Ruckert C."/>
        </authorList>
    </citation>
    <scope>NUCLEOTIDE SEQUENCE</scope>
    <source>
        <strain evidence="4">CGMCC 4.7278</strain>
    </source>
</reference>
<keyword evidence="2" id="KW-0472">Membrane</keyword>
<feature type="compositionally biased region" description="Basic and acidic residues" evidence="1">
    <location>
        <begin position="709"/>
        <end position="718"/>
    </location>
</feature>
<feature type="compositionally biased region" description="Low complexity" evidence="1">
    <location>
        <begin position="332"/>
        <end position="380"/>
    </location>
</feature>
<dbReference type="RefSeq" id="WP_188827499.1">
    <property type="nucleotide sequence ID" value="NZ_BMMW01000001.1"/>
</dbReference>
<dbReference type="InterPro" id="IPR011528">
    <property type="entry name" value="NERD"/>
</dbReference>
<feature type="compositionally biased region" description="Low complexity" evidence="1">
    <location>
        <begin position="286"/>
        <end position="298"/>
    </location>
</feature>